<evidence type="ECO:0000256" key="4">
    <source>
        <dbReference type="ARBA" id="ARBA00022840"/>
    </source>
</evidence>
<sequence length="409" mass="45290">MSEILVARNLAKHYRNYGNEIKRIISWFGIKVDYKNQEVLNGVSFSLNKGEALGVVGRNGAGKSTLLKLITGTLNPTSGNVVSHGKISAILELGMGFNIELTGRENVYHSSGLMGHSLTAIDGQIREIEAFADIGEFFDLPIRTYSSGMQARLAFAVATAFRPDILIVDEALSVGDASFQAKCYSHMKKIKEAGTAILLVSHDAQAIMNFCDRAIFLHCGEVVADGTPKETIQLYDKVVNNYQKAPNQKSDKISEEPDFEVIEFGTFDQSDIARETFFPGELIKIRAKFSCGRELKEPHLGFRIADRFGISVFETNTYCMGIKSKVVKQNALINIEFSLKLNIGYGEYTIDLALVNEGLDERSFKESLLMCHNIMKITVIEDKGCFIFSGSAFLEPKVSLEIGNVYVNN</sequence>
<evidence type="ECO:0000256" key="2">
    <source>
        <dbReference type="ARBA" id="ARBA00022448"/>
    </source>
</evidence>
<organism evidence="6 7">
    <name type="scientific">Grimontia kaedaensis</name>
    <dbReference type="NCBI Taxonomy" id="2872157"/>
    <lineage>
        <taxon>Bacteria</taxon>
        <taxon>Pseudomonadati</taxon>
        <taxon>Pseudomonadota</taxon>
        <taxon>Gammaproteobacteria</taxon>
        <taxon>Vibrionales</taxon>
        <taxon>Vibrionaceae</taxon>
        <taxon>Grimontia</taxon>
    </lineage>
</organism>
<evidence type="ECO:0000256" key="1">
    <source>
        <dbReference type="ARBA" id="ARBA00005417"/>
    </source>
</evidence>
<keyword evidence="4 6" id="KW-0067">ATP-binding</keyword>
<dbReference type="EMBL" id="CP082275">
    <property type="protein sequence ID" value="USH03260.1"/>
    <property type="molecule type" value="Genomic_DNA"/>
</dbReference>
<dbReference type="InterPro" id="IPR029439">
    <property type="entry name" value="Wzt_C"/>
</dbReference>
<accession>A0ABY4WVF5</accession>
<comment type="similarity">
    <text evidence="1">Belongs to the ABC transporter superfamily.</text>
</comment>
<dbReference type="InterPro" id="IPR050683">
    <property type="entry name" value="Bact_Polysacc_Export_ATP-bd"/>
</dbReference>
<gene>
    <name evidence="6" type="ORF">K6Q96_04380</name>
</gene>
<dbReference type="Proteomes" id="UP001056255">
    <property type="component" value="Chromosome I"/>
</dbReference>
<name>A0ABY4WVF5_9GAMM</name>
<dbReference type="InterPro" id="IPR003439">
    <property type="entry name" value="ABC_transporter-like_ATP-bd"/>
</dbReference>
<dbReference type="CDD" id="cd10147">
    <property type="entry name" value="Wzt_C-like"/>
    <property type="match status" value="1"/>
</dbReference>
<evidence type="ECO:0000256" key="3">
    <source>
        <dbReference type="ARBA" id="ARBA00022741"/>
    </source>
</evidence>
<dbReference type="SMART" id="SM00382">
    <property type="entry name" value="AAA"/>
    <property type="match status" value="1"/>
</dbReference>
<protein>
    <submittedName>
        <fullName evidence="6">ABC transporter ATP-binding protein</fullName>
    </submittedName>
</protein>
<evidence type="ECO:0000313" key="7">
    <source>
        <dbReference type="Proteomes" id="UP001056255"/>
    </source>
</evidence>
<dbReference type="PROSITE" id="PS50893">
    <property type="entry name" value="ABC_TRANSPORTER_2"/>
    <property type="match status" value="1"/>
</dbReference>
<dbReference type="PROSITE" id="PS00211">
    <property type="entry name" value="ABC_TRANSPORTER_1"/>
    <property type="match status" value="1"/>
</dbReference>
<feature type="domain" description="ABC transporter" evidence="5">
    <location>
        <begin position="25"/>
        <end position="244"/>
    </location>
</feature>
<reference evidence="6" key="1">
    <citation type="submission" date="2021-08" db="EMBL/GenBank/DDBJ databases">
        <authorList>
            <person name="Sakaguchi M."/>
            <person name="Kikuchi T."/>
            <person name="Urbanczyk H."/>
        </authorList>
    </citation>
    <scope>NUCLEOTIDE SEQUENCE</scope>
    <source>
        <strain evidence="6">020920N</strain>
    </source>
</reference>
<evidence type="ECO:0000313" key="6">
    <source>
        <dbReference type="EMBL" id="USH03260.1"/>
    </source>
</evidence>
<dbReference type="InterPro" id="IPR003593">
    <property type="entry name" value="AAA+_ATPase"/>
</dbReference>
<keyword evidence="7" id="KW-1185">Reference proteome</keyword>
<dbReference type="InterPro" id="IPR017871">
    <property type="entry name" value="ABC_transporter-like_CS"/>
</dbReference>
<keyword evidence="2" id="KW-0813">Transport</keyword>
<dbReference type="Gene3D" id="3.40.50.300">
    <property type="entry name" value="P-loop containing nucleotide triphosphate hydrolases"/>
    <property type="match status" value="1"/>
</dbReference>
<dbReference type="Gene3D" id="2.70.50.60">
    <property type="entry name" value="abc- transporter (atp binding component) like domain"/>
    <property type="match status" value="1"/>
</dbReference>
<dbReference type="InterPro" id="IPR015860">
    <property type="entry name" value="ABC_transpr_TagH-like"/>
</dbReference>
<dbReference type="InterPro" id="IPR027417">
    <property type="entry name" value="P-loop_NTPase"/>
</dbReference>
<dbReference type="GO" id="GO:0005524">
    <property type="term" value="F:ATP binding"/>
    <property type="evidence" value="ECO:0007669"/>
    <property type="project" value="UniProtKB-KW"/>
</dbReference>
<proteinExistence type="inferred from homology"/>
<keyword evidence="3" id="KW-0547">Nucleotide-binding</keyword>
<dbReference type="PANTHER" id="PTHR46743">
    <property type="entry name" value="TEICHOIC ACIDS EXPORT ATP-BINDING PROTEIN TAGH"/>
    <property type="match status" value="1"/>
</dbReference>
<dbReference type="Pfam" id="PF14524">
    <property type="entry name" value="Wzt_C"/>
    <property type="match status" value="1"/>
</dbReference>
<dbReference type="PANTHER" id="PTHR46743:SF2">
    <property type="entry name" value="TEICHOIC ACIDS EXPORT ATP-BINDING PROTEIN TAGH"/>
    <property type="match status" value="1"/>
</dbReference>
<dbReference type="CDD" id="cd03220">
    <property type="entry name" value="ABC_KpsT_Wzt"/>
    <property type="match status" value="1"/>
</dbReference>
<dbReference type="RefSeq" id="WP_251878094.1">
    <property type="nucleotide sequence ID" value="NZ_CP082275.1"/>
</dbReference>
<dbReference type="Pfam" id="PF00005">
    <property type="entry name" value="ABC_tran"/>
    <property type="match status" value="1"/>
</dbReference>
<evidence type="ECO:0000259" key="5">
    <source>
        <dbReference type="PROSITE" id="PS50893"/>
    </source>
</evidence>
<dbReference type="SUPFAM" id="SSF52540">
    <property type="entry name" value="P-loop containing nucleoside triphosphate hydrolases"/>
    <property type="match status" value="1"/>
</dbReference>